<evidence type="ECO:0000313" key="2">
    <source>
        <dbReference type="Proteomes" id="UP000176308"/>
    </source>
</evidence>
<proteinExistence type="predicted"/>
<gene>
    <name evidence="1" type="ORF">A2904_01945</name>
</gene>
<evidence type="ECO:0000313" key="1">
    <source>
        <dbReference type="EMBL" id="OGZ71407.1"/>
    </source>
</evidence>
<sequence length="287" mass="32323">MNDNDFWCPSANDYLRLFLTAKKAFEDVDPAVKLADGGIQGAALNWLVIEDYLANQDVAATSFYEKFTGEQITKTELVKESKKHTLKEWVKPAQQLFDSQLFEWVDVVNFHYYQKPEALPEIVAYLRKNIPPGKMLMTNEVGMKERFSNSPDAASQEMIKKYAYLLSLRVNPILWFSPGGKEDNNAGALIDEKGQIVEETKNSFEAVARFLGKNGTACQDVSTLEVAKFTCQNQTEKVDVLWAKNKNSSTKIKIEPNCSVYNHQNQAITSAEISLATEPIFITCSLP</sequence>
<dbReference type="Gene3D" id="3.20.20.80">
    <property type="entry name" value="Glycosidases"/>
    <property type="match status" value="1"/>
</dbReference>
<name>A0A1G2I9W5_9BACT</name>
<evidence type="ECO:0008006" key="3">
    <source>
        <dbReference type="Google" id="ProtNLM"/>
    </source>
</evidence>
<dbReference type="AlphaFoldDB" id="A0A1G2I9W5"/>
<dbReference type="Proteomes" id="UP000176308">
    <property type="component" value="Unassembled WGS sequence"/>
</dbReference>
<dbReference type="InterPro" id="IPR017853">
    <property type="entry name" value="GH"/>
</dbReference>
<comment type="caution">
    <text evidence="1">The sequence shown here is derived from an EMBL/GenBank/DDBJ whole genome shotgun (WGS) entry which is preliminary data.</text>
</comment>
<dbReference type="EMBL" id="MHOX01000005">
    <property type="protein sequence ID" value="OGZ71407.1"/>
    <property type="molecule type" value="Genomic_DNA"/>
</dbReference>
<dbReference type="SUPFAM" id="SSF51445">
    <property type="entry name" value="(Trans)glycosidases"/>
    <property type="match status" value="1"/>
</dbReference>
<protein>
    <recommendedName>
        <fullName evidence="3">Asl1-like glycosyl hydrolase catalytic domain-containing protein</fullName>
    </recommendedName>
</protein>
<accession>A0A1G2I9W5</accession>
<reference evidence="1 2" key="1">
    <citation type="journal article" date="2016" name="Nat. Commun.">
        <title>Thousands of microbial genomes shed light on interconnected biogeochemical processes in an aquifer system.</title>
        <authorList>
            <person name="Anantharaman K."/>
            <person name="Brown C.T."/>
            <person name="Hug L.A."/>
            <person name="Sharon I."/>
            <person name="Castelle C.J."/>
            <person name="Probst A.J."/>
            <person name="Thomas B.C."/>
            <person name="Singh A."/>
            <person name="Wilkins M.J."/>
            <person name="Karaoz U."/>
            <person name="Brodie E.L."/>
            <person name="Williams K.H."/>
            <person name="Hubbard S.S."/>
            <person name="Banfield J.F."/>
        </authorList>
    </citation>
    <scope>NUCLEOTIDE SEQUENCE [LARGE SCALE GENOMIC DNA]</scope>
</reference>
<organism evidence="1 2">
    <name type="scientific">Candidatus Staskawiczbacteria bacterium RIFCSPLOWO2_01_FULL_33_9</name>
    <dbReference type="NCBI Taxonomy" id="1802211"/>
    <lineage>
        <taxon>Bacteria</taxon>
        <taxon>Candidatus Staskawicziibacteriota</taxon>
    </lineage>
</organism>